<proteinExistence type="predicted"/>
<accession>A0A2Z3NDD9</accession>
<evidence type="ECO:0000313" key="1">
    <source>
        <dbReference type="EMBL" id="AWO75829.1"/>
    </source>
</evidence>
<organism evidence="1 2">
    <name type="scientific">Geobacillus thermoleovorans</name>
    <name type="common">Bacillus thermoleovorans</name>
    <dbReference type="NCBI Taxonomy" id="33941"/>
    <lineage>
        <taxon>Bacteria</taxon>
        <taxon>Bacillati</taxon>
        <taxon>Bacillota</taxon>
        <taxon>Bacilli</taxon>
        <taxon>Bacillales</taxon>
        <taxon>Anoxybacillaceae</taxon>
        <taxon>Geobacillus</taxon>
        <taxon>Geobacillus thermoleovorans group</taxon>
    </lineage>
</organism>
<dbReference type="PANTHER" id="PTHR30354">
    <property type="entry name" value="GNT FAMILY GLUCONATE TRANSPORTER"/>
    <property type="match status" value="1"/>
</dbReference>
<dbReference type="Pfam" id="PF02447">
    <property type="entry name" value="GntP_permease"/>
    <property type="match status" value="1"/>
</dbReference>
<dbReference type="AlphaFoldDB" id="A0A2Z3NDD9"/>
<name>A0A2Z3NDD9_GEOTH</name>
<protein>
    <submittedName>
        <fullName evidence="1">GntP family permease</fullName>
    </submittedName>
</protein>
<reference evidence="2" key="1">
    <citation type="submission" date="2018-02" db="EMBL/GenBank/DDBJ databases">
        <title>The complete genome of bacterial strain SGAirxxxx.</title>
        <authorList>
            <person name="Schuster S.C."/>
        </authorList>
    </citation>
    <scope>NUCLEOTIDE SEQUENCE [LARGE SCALE GENOMIC DNA]</scope>
    <source>
        <strain evidence="2">SGAir0734</strain>
    </source>
</reference>
<dbReference type="PANTHER" id="PTHR30354:SF7">
    <property type="entry name" value="BLL7963 PROTEIN"/>
    <property type="match status" value="1"/>
</dbReference>
<dbReference type="InterPro" id="IPR003474">
    <property type="entry name" value="Glcn_transporter"/>
</dbReference>
<gene>
    <name evidence="1" type="ORF">C1N76_15795</name>
</gene>
<evidence type="ECO:0000313" key="2">
    <source>
        <dbReference type="Proteomes" id="UP000246996"/>
    </source>
</evidence>
<sequence>MLGMIGLLASLGLLIFLTMRGINIIIAALISSVLVALTGGLNLEKALMESYMTGFTGYFASWFLIFLAGAIFGKVMEDTGSADSIAHWVKEKFGAKHAVLAVVAACAIMTYGGVSLFVVGFSVYPIAVSLFRQSNTPHRFIPAAMVFGSVSFTMTSPYSPEIQNIIPTQFFHTTPGAGGWVGIFVGATIAVAGSLYLTRVVQKAKQNGETFSLPYRTGDVSGAVSEIAASLERGAGRPLPNIVCAILPLVAVIVSLNILAKFISSTSAGVLSLVLGIVLCWVLNAKFVRKFWEAMASGAQDALVAAANTCAVVGFGAVAKNVPAFQKAVDVLVNIPGPELLGLGLAVTIICGMTGSASGGLGIALPILAPIYLAKGLDPGAMHRVATLASGGLDSLPHNGYIVTTIRAVCHETHERTYKPIFVLSVIIPLAGMFLAILLYSIF</sequence>
<dbReference type="GO" id="GO:0015128">
    <property type="term" value="F:gluconate transmembrane transporter activity"/>
    <property type="evidence" value="ECO:0007669"/>
    <property type="project" value="InterPro"/>
</dbReference>
<dbReference type="GO" id="GO:0005886">
    <property type="term" value="C:plasma membrane"/>
    <property type="evidence" value="ECO:0007669"/>
    <property type="project" value="TreeGrafter"/>
</dbReference>
<dbReference type="Proteomes" id="UP000246996">
    <property type="component" value="Chromosome"/>
</dbReference>
<dbReference type="RefSeq" id="WP_047757960.1">
    <property type="nucleotide sequence ID" value="NZ_CP027303.2"/>
</dbReference>
<dbReference type="EMBL" id="CP027303">
    <property type="protein sequence ID" value="AWO75829.1"/>
    <property type="molecule type" value="Genomic_DNA"/>
</dbReference>